<name>A0A7Y0Q2T5_9FIRM</name>
<dbReference type="InterPro" id="IPR008972">
    <property type="entry name" value="Cupredoxin"/>
</dbReference>
<evidence type="ECO:0000256" key="1">
    <source>
        <dbReference type="SAM" id="SignalP"/>
    </source>
</evidence>
<keyword evidence="3" id="KW-1185">Reference proteome</keyword>
<feature type="chain" id="PRO_5031452518" evidence="1">
    <location>
        <begin position="22"/>
        <end position="167"/>
    </location>
</feature>
<sequence>MLAPVAVAFLVAGCGIQAAQASQYIHVQPNSSNVDIKLVSSFNNDLAENVVDGAPAGHLTITVPVGSRVHLDVVNNGPMPETFGIYQQDLQLAFNNSGDPFNSDVNLNAAAGLVPGQSQTYTFTASHTGTYTIADYLNGTTTNTTPTSNIWETFKVVPSGAPAMITQ</sequence>
<reference evidence="2 3" key="1">
    <citation type="submission" date="2020-04" db="EMBL/GenBank/DDBJ databases">
        <authorList>
            <person name="Zhang R."/>
            <person name="Schippers A."/>
        </authorList>
    </citation>
    <scope>NUCLEOTIDE SEQUENCE [LARGE SCALE GENOMIC DNA]</scope>
    <source>
        <strain evidence="2 3">DSM 109850</strain>
    </source>
</reference>
<dbReference type="EMBL" id="JABBVZ010000054">
    <property type="protein sequence ID" value="NMP23508.1"/>
    <property type="molecule type" value="Genomic_DNA"/>
</dbReference>
<dbReference type="Proteomes" id="UP000533476">
    <property type="component" value="Unassembled WGS sequence"/>
</dbReference>
<organism evidence="2 3">
    <name type="scientific">Sulfobacillus harzensis</name>
    <dbReference type="NCBI Taxonomy" id="2729629"/>
    <lineage>
        <taxon>Bacteria</taxon>
        <taxon>Bacillati</taxon>
        <taxon>Bacillota</taxon>
        <taxon>Clostridia</taxon>
        <taxon>Eubacteriales</taxon>
        <taxon>Clostridiales Family XVII. Incertae Sedis</taxon>
        <taxon>Sulfobacillus</taxon>
    </lineage>
</organism>
<feature type="signal peptide" evidence="1">
    <location>
        <begin position="1"/>
        <end position="21"/>
    </location>
</feature>
<gene>
    <name evidence="2" type="ORF">HIJ39_14265</name>
</gene>
<evidence type="ECO:0000313" key="3">
    <source>
        <dbReference type="Proteomes" id="UP000533476"/>
    </source>
</evidence>
<protein>
    <submittedName>
        <fullName evidence="2">Uncharacterized protein</fullName>
    </submittedName>
</protein>
<comment type="caution">
    <text evidence="2">The sequence shown here is derived from an EMBL/GenBank/DDBJ whole genome shotgun (WGS) entry which is preliminary data.</text>
</comment>
<dbReference type="SUPFAM" id="SSF49503">
    <property type="entry name" value="Cupredoxins"/>
    <property type="match status" value="1"/>
</dbReference>
<accession>A0A7Y0Q2T5</accession>
<dbReference type="Gene3D" id="2.60.40.420">
    <property type="entry name" value="Cupredoxins - blue copper proteins"/>
    <property type="match status" value="1"/>
</dbReference>
<keyword evidence="1" id="KW-0732">Signal</keyword>
<proteinExistence type="predicted"/>
<dbReference type="AlphaFoldDB" id="A0A7Y0Q2T5"/>
<evidence type="ECO:0000313" key="2">
    <source>
        <dbReference type="EMBL" id="NMP23508.1"/>
    </source>
</evidence>